<accession>A0A1A9I3Q6</accession>
<dbReference type="Pfam" id="PF17132">
    <property type="entry name" value="Glyco_hydro_106"/>
    <property type="match status" value="2"/>
</dbReference>
<dbReference type="RefSeq" id="WP_067755055.1">
    <property type="nucleotide sequence ID" value="NZ_CP015772.1"/>
</dbReference>
<keyword evidence="5" id="KW-1185">Reference proteome</keyword>
<proteinExistence type="predicted"/>
<dbReference type="NCBIfam" id="NF045579">
    <property type="entry name" value="rhamnoside_JR"/>
    <property type="match status" value="1"/>
</dbReference>
<feature type="chain" id="PRO_5008389819" description="Glycosyl hydrolases family 2 sugar binding domain-containing protein" evidence="3">
    <location>
        <begin position="22"/>
        <end position="816"/>
    </location>
</feature>
<protein>
    <recommendedName>
        <fullName evidence="6">Glycosyl hydrolases family 2 sugar binding domain-containing protein</fullName>
    </recommendedName>
</protein>
<organism evidence="4 5">
    <name type="scientific">Niabella ginsenosidivorans</name>
    <dbReference type="NCBI Taxonomy" id="1176587"/>
    <lineage>
        <taxon>Bacteria</taxon>
        <taxon>Pseudomonadati</taxon>
        <taxon>Bacteroidota</taxon>
        <taxon>Chitinophagia</taxon>
        <taxon>Chitinophagales</taxon>
        <taxon>Chitinophagaceae</taxon>
        <taxon>Niabella</taxon>
    </lineage>
</organism>
<keyword evidence="1 3" id="KW-0732">Signal</keyword>
<evidence type="ECO:0008006" key="6">
    <source>
        <dbReference type="Google" id="ProtNLM"/>
    </source>
</evidence>
<dbReference type="STRING" id="1176587.A8C56_09610"/>
<dbReference type="PANTHER" id="PTHR43817:SF1">
    <property type="entry name" value="HYDROLASE, FAMILY 43, PUTATIVE (AFU_ORTHOLOGUE AFUA_3G01660)-RELATED"/>
    <property type="match status" value="1"/>
</dbReference>
<name>A0A1A9I3Q6_9BACT</name>
<dbReference type="EMBL" id="CP015772">
    <property type="protein sequence ID" value="ANH81204.1"/>
    <property type="molecule type" value="Genomic_DNA"/>
</dbReference>
<keyword evidence="2" id="KW-0378">Hydrolase</keyword>
<evidence type="ECO:0000256" key="1">
    <source>
        <dbReference type="ARBA" id="ARBA00022729"/>
    </source>
</evidence>
<evidence type="ECO:0000256" key="2">
    <source>
        <dbReference type="ARBA" id="ARBA00022801"/>
    </source>
</evidence>
<dbReference type="OrthoDB" id="9761519at2"/>
<dbReference type="Proteomes" id="UP000077667">
    <property type="component" value="Chromosome"/>
</dbReference>
<dbReference type="PANTHER" id="PTHR43817">
    <property type="entry name" value="GLYCOSYL HYDROLASE"/>
    <property type="match status" value="1"/>
</dbReference>
<evidence type="ECO:0000256" key="3">
    <source>
        <dbReference type="SAM" id="SignalP"/>
    </source>
</evidence>
<dbReference type="KEGG" id="nia:A8C56_09610"/>
<gene>
    <name evidence="4" type="ORF">A8C56_09610</name>
</gene>
<evidence type="ECO:0000313" key="5">
    <source>
        <dbReference type="Proteomes" id="UP000077667"/>
    </source>
</evidence>
<dbReference type="AlphaFoldDB" id="A0A1A9I3Q6"/>
<sequence>MRKISYLLIFVCFSAVNTILAQDYPPETLRSLAGKFSDPPIEYRPNAWWHWMGSNFSKEGVVKDLHAMKEAGVGGVIIFNAPSWLDTAMNPWPQQHYRSKAYWEALELALSEAKSLNMTVGIHNSPGWSTTGGPWIKPEQGMQEAGFSTTIIEGNQKLNVTLPKPKMNEVAAPYYKEVAVMAVPLRKGVAAGDVLDISDQFSNDRLNWAAPAGKWKIYRFGYYPSLIHTHPVPEDVEATSLEADKMNPEATIAHWKNVLNPLEERLGQYIGNTFNIIWVDSYEARDQNWSSNFRNDFIKVKGYDPVVQVILAYERGDSIFNEEMHGIHPAGEKFSSQTNRFLSDYKEVINRLFLQCFQLGKDMVNKAGFQFAWEPYGSIWEAPFDRTEGIGIADIPATEFWVHSTEPSGEGSFATAAAKNDHRIVAAEAFTGMEAACRFTETPAMLKRPADMGFSYGINKFFLHSWAHNPLSDAYQPGWSFAHYGTHFSRTQTWLEPGKAFFTYLARCQMLLQQGTFIVRTANVLQRSTPEAEIFFVRNTNEATEKTIAFPVKNAVPELWDAYRGIIQQTNQWKQQGDSTFVTIKLDKDQSMFIVFPAQKTTYFKQPEVAVLNEEPVALKDRWIITFHPKTNEKTFTRKWNKLVDFSKEHNKAVQYFSGTAVYEQTITIKKEDLASDKRILIDLGTVYDMAGLEINGKKAGILWSPPFKADITRLLKAGKNTVKIAVTNTWVNRLIGDEQYPADFEWTMLENNGTPAMNGLPRMKGLPEWATNGQPRPSKERKTFIPWSYFNKNSPLVPAGLLGPVTLRYQQLKVN</sequence>
<dbReference type="InterPro" id="IPR008979">
    <property type="entry name" value="Galactose-bd-like_sf"/>
</dbReference>
<dbReference type="SUPFAM" id="SSF49785">
    <property type="entry name" value="Galactose-binding domain-like"/>
    <property type="match status" value="1"/>
</dbReference>
<evidence type="ECO:0000313" key="4">
    <source>
        <dbReference type="EMBL" id="ANH81204.1"/>
    </source>
</evidence>
<feature type="signal peptide" evidence="3">
    <location>
        <begin position="1"/>
        <end position="21"/>
    </location>
</feature>
<dbReference type="GO" id="GO:0016787">
    <property type="term" value="F:hydrolase activity"/>
    <property type="evidence" value="ECO:0007669"/>
    <property type="project" value="UniProtKB-KW"/>
</dbReference>
<reference evidence="4 5" key="1">
    <citation type="submission" date="2016-05" db="EMBL/GenBank/DDBJ databases">
        <title>Niabella ginsenosidivorans BS26 whole genome sequencing.</title>
        <authorList>
            <person name="Im W.T."/>
            <person name="Siddiqi M.Z."/>
        </authorList>
    </citation>
    <scope>NUCLEOTIDE SEQUENCE [LARGE SCALE GENOMIC DNA]</scope>
    <source>
        <strain evidence="4 5">BS26</strain>
    </source>
</reference>
<dbReference type="Gene3D" id="2.60.120.260">
    <property type="entry name" value="Galactose-binding domain-like"/>
    <property type="match status" value="1"/>
</dbReference>